<gene>
    <name evidence="1" type="ORF">J2T09_003152</name>
</gene>
<evidence type="ECO:0000313" key="1">
    <source>
        <dbReference type="EMBL" id="MDP9838384.1"/>
    </source>
</evidence>
<accession>A0ABT9PWW8</accession>
<name>A0ABT9PWW8_9HYPH</name>
<keyword evidence="2" id="KW-1185">Reference proteome</keyword>
<comment type="caution">
    <text evidence="1">The sequence shown here is derived from an EMBL/GenBank/DDBJ whole genome shotgun (WGS) entry which is preliminary data.</text>
</comment>
<dbReference type="EMBL" id="JAUSRF010000010">
    <property type="protein sequence ID" value="MDP9838384.1"/>
    <property type="molecule type" value="Genomic_DNA"/>
</dbReference>
<proteinExistence type="predicted"/>
<reference evidence="1 2" key="1">
    <citation type="submission" date="2023-07" db="EMBL/GenBank/DDBJ databases">
        <title>Sorghum-associated microbial communities from plants grown in Nebraska, USA.</title>
        <authorList>
            <person name="Schachtman D."/>
        </authorList>
    </citation>
    <scope>NUCLEOTIDE SEQUENCE [LARGE SCALE GENOMIC DNA]</scope>
    <source>
        <strain evidence="1 2">DS1307</strain>
    </source>
</reference>
<organism evidence="1 2">
    <name type="scientific">Neorhizobium huautlense</name>
    <dbReference type="NCBI Taxonomy" id="67774"/>
    <lineage>
        <taxon>Bacteria</taxon>
        <taxon>Pseudomonadati</taxon>
        <taxon>Pseudomonadota</taxon>
        <taxon>Alphaproteobacteria</taxon>
        <taxon>Hyphomicrobiales</taxon>
        <taxon>Rhizobiaceae</taxon>
        <taxon>Rhizobium/Agrobacterium group</taxon>
        <taxon>Neorhizobium</taxon>
    </lineage>
</organism>
<evidence type="ECO:0000313" key="2">
    <source>
        <dbReference type="Proteomes" id="UP001241472"/>
    </source>
</evidence>
<protein>
    <submittedName>
        <fullName evidence="1">Uncharacterized protein</fullName>
    </submittedName>
</protein>
<dbReference type="Proteomes" id="UP001241472">
    <property type="component" value="Unassembled WGS sequence"/>
</dbReference>
<sequence length="110" mass="12510">MSAPFVYQIAFDVKTELGSQWADGLQTVLKAHREANQKELEVYTTYVGDGERAYVRVPLESLGEMDAWVHTPDLVYKTLGDKQGADALARWAQSFKHWDSRILRLSKDGH</sequence>
<dbReference type="RefSeq" id="WP_306836239.1">
    <property type="nucleotide sequence ID" value="NZ_JAUSRF010000010.1"/>
</dbReference>